<comment type="caution">
    <text evidence="1">The sequence shown here is derived from an EMBL/GenBank/DDBJ whole genome shotgun (WGS) entry which is preliminary data.</text>
</comment>
<proteinExistence type="predicted"/>
<accession>A0ACB9ASF8</accession>
<protein>
    <submittedName>
        <fullName evidence="1">Uncharacterized protein</fullName>
    </submittedName>
</protein>
<dbReference type="EMBL" id="CM042041">
    <property type="protein sequence ID" value="KAI3713014.1"/>
    <property type="molecule type" value="Genomic_DNA"/>
</dbReference>
<organism evidence="1 2">
    <name type="scientific">Smallanthus sonchifolius</name>
    <dbReference type="NCBI Taxonomy" id="185202"/>
    <lineage>
        <taxon>Eukaryota</taxon>
        <taxon>Viridiplantae</taxon>
        <taxon>Streptophyta</taxon>
        <taxon>Embryophyta</taxon>
        <taxon>Tracheophyta</taxon>
        <taxon>Spermatophyta</taxon>
        <taxon>Magnoliopsida</taxon>
        <taxon>eudicotyledons</taxon>
        <taxon>Gunneridae</taxon>
        <taxon>Pentapetalae</taxon>
        <taxon>asterids</taxon>
        <taxon>campanulids</taxon>
        <taxon>Asterales</taxon>
        <taxon>Asteraceae</taxon>
        <taxon>Asteroideae</taxon>
        <taxon>Heliantheae alliance</taxon>
        <taxon>Millerieae</taxon>
        <taxon>Smallanthus</taxon>
    </lineage>
</organism>
<evidence type="ECO:0000313" key="2">
    <source>
        <dbReference type="Proteomes" id="UP001056120"/>
    </source>
</evidence>
<evidence type="ECO:0000313" key="1">
    <source>
        <dbReference type="EMBL" id="KAI3713014.1"/>
    </source>
</evidence>
<gene>
    <name evidence="1" type="ORF">L1987_71584</name>
</gene>
<keyword evidence="2" id="KW-1185">Reference proteome</keyword>
<reference evidence="1 2" key="2">
    <citation type="journal article" date="2022" name="Mol. Ecol. Resour.">
        <title>The genomes of chicory, endive, great burdock and yacon provide insights into Asteraceae paleo-polyploidization history and plant inulin production.</title>
        <authorList>
            <person name="Fan W."/>
            <person name="Wang S."/>
            <person name="Wang H."/>
            <person name="Wang A."/>
            <person name="Jiang F."/>
            <person name="Liu H."/>
            <person name="Zhao H."/>
            <person name="Xu D."/>
            <person name="Zhang Y."/>
        </authorList>
    </citation>
    <scope>NUCLEOTIDE SEQUENCE [LARGE SCALE GENOMIC DNA]</scope>
    <source>
        <strain evidence="2">cv. Yunnan</strain>
        <tissue evidence="1">Leaves</tissue>
    </source>
</reference>
<dbReference type="Proteomes" id="UP001056120">
    <property type="component" value="Linkage Group LG24"/>
</dbReference>
<reference evidence="2" key="1">
    <citation type="journal article" date="2022" name="Mol. Ecol. Resour.">
        <title>The genomes of chicory, endive, great burdock and yacon provide insights into Asteraceae palaeo-polyploidization history and plant inulin production.</title>
        <authorList>
            <person name="Fan W."/>
            <person name="Wang S."/>
            <person name="Wang H."/>
            <person name="Wang A."/>
            <person name="Jiang F."/>
            <person name="Liu H."/>
            <person name="Zhao H."/>
            <person name="Xu D."/>
            <person name="Zhang Y."/>
        </authorList>
    </citation>
    <scope>NUCLEOTIDE SEQUENCE [LARGE SCALE GENOMIC DNA]</scope>
    <source>
        <strain evidence="2">cv. Yunnan</strain>
    </source>
</reference>
<sequence length="146" mass="16797">MVATRAQSRVATGPTKEETEKRKRKGNMPAVEEDEADKSPTIFPGIDSTKKSLKLQRRKKVKERRKSICPNQQLENKIRKESVRVQRTYWKNELVASGKFQMKDLAGIKISTVSEMVKHVRIEQIASHQNTSLNLNKPQAPLQKRF</sequence>
<name>A0ACB9ASF8_9ASTR</name>